<dbReference type="Proteomes" id="UP001632038">
    <property type="component" value="Unassembled WGS sequence"/>
</dbReference>
<comment type="caution">
    <text evidence="1">The sequence shown here is derived from an EMBL/GenBank/DDBJ whole genome shotgun (WGS) entry which is preliminary data.</text>
</comment>
<dbReference type="PANTHER" id="PTHR35715:SF2">
    <property type="entry name" value="OS08G0511800 PROTEIN"/>
    <property type="match status" value="1"/>
</dbReference>
<evidence type="ECO:0000313" key="1">
    <source>
        <dbReference type="EMBL" id="KAL3621819.1"/>
    </source>
</evidence>
<name>A0ABD3BXK7_9LAMI</name>
<dbReference type="EMBL" id="JAVIJP010000062">
    <property type="protein sequence ID" value="KAL3621819.1"/>
    <property type="molecule type" value="Genomic_DNA"/>
</dbReference>
<accession>A0ABD3BXK7</accession>
<proteinExistence type="predicted"/>
<dbReference type="PANTHER" id="PTHR35715">
    <property type="entry name" value="OS08G0511800 PROTEIN"/>
    <property type="match status" value="1"/>
</dbReference>
<organism evidence="1 2">
    <name type="scientific">Castilleja foliolosa</name>
    <dbReference type="NCBI Taxonomy" id="1961234"/>
    <lineage>
        <taxon>Eukaryota</taxon>
        <taxon>Viridiplantae</taxon>
        <taxon>Streptophyta</taxon>
        <taxon>Embryophyta</taxon>
        <taxon>Tracheophyta</taxon>
        <taxon>Spermatophyta</taxon>
        <taxon>Magnoliopsida</taxon>
        <taxon>eudicotyledons</taxon>
        <taxon>Gunneridae</taxon>
        <taxon>Pentapetalae</taxon>
        <taxon>asterids</taxon>
        <taxon>lamiids</taxon>
        <taxon>Lamiales</taxon>
        <taxon>Orobanchaceae</taxon>
        <taxon>Pedicularideae</taxon>
        <taxon>Castillejinae</taxon>
        <taxon>Castilleja</taxon>
    </lineage>
</organism>
<protein>
    <submittedName>
        <fullName evidence="1">Uncharacterized protein</fullName>
    </submittedName>
</protein>
<sequence>MEINNDEVDGLMIANAKRSSFVLKASLDVDIQDGIMKEREMQSYIEQLESEIAEWEAAWKVKLSRRELSEIPGDKVDELKKLFEIRDHILKQILPPGIEVPSSFETIVKCFQLK</sequence>
<keyword evidence="2" id="KW-1185">Reference proteome</keyword>
<gene>
    <name evidence="1" type="ORF">CASFOL_034305</name>
</gene>
<reference evidence="2" key="1">
    <citation type="journal article" date="2024" name="IScience">
        <title>Strigolactones Initiate the Formation of Haustorium-like Structures in Castilleja.</title>
        <authorList>
            <person name="Buerger M."/>
            <person name="Peterson D."/>
            <person name="Chory J."/>
        </authorList>
    </citation>
    <scope>NUCLEOTIDE SEQUENCE [LARGE SCALE GENOMIC DNA]</scope>
</reference>
<evidence type="ECO:0000313" key="2">
    <source>
        <dbReference type="Proteomes" id="UP001632038"/>
    </source>
</evidence>
<dbReference type="AlphaFoldDB" id="A0ABD3BXK7"/>